<dbReference type="EMBL" id="MFKP01000055">
    <property type="protein sequence ID" value="OGG43050.1"/>
    <property type="molecule type" value="Genomic_DNA"/>
</dbReference>
<name>A0A1F6C1L8_9BACT</name>
<dbReference type="Proteomes" id="UP000178249">
    <property type="component" value="Unassembled WGS sequence"/>
</dbReference>
<evidence type="ECO:0000313" key="2">
    <source>
        <dbReference type="Proteomes" id="UP000178249"/>
    </source>
</evidence>
<gene>
    <name evidence="1" type="ORF">A2841_01600</name>
</gene>
<evidence type="ECO:0000313" key="1">
    <source>
        <dbReference type="EMBL" id="OGG43050.1"/>
    </source>
</evidence>
<organism evidence="1 2">
    <name type="scientific">Candidatus Kaiserbacteria bacterium RIFCSPHIGHO2_01_FULL_48_10</name>
    <dbReference type="NCBI Taxonomy" id="1798476"/>
    <lineage>
        <taxon>Bacteria</taxon>
        <taxon>Candidatus Kaiseribacteriota</taxon>
    </lineage>
</organism>
<comment type="caution">
    <text evidence="1">The sequence shown here is derived from an EMBL/GenBank/DDBJ whole genome shotgun (WGS) entry which is preliminary data.</text>
</comment>
<dbReference type="AlphaFoldDB" id="A0A1F6C1L8"/>
<sequence length="87" mass="9451">MKSASDFLSKFNNLTPPDDAVRKAVAESVSRIVGVPLTKGDVSLSRGIAFVKCSSVQKSAIKLARAAVFEDLYARLPKARDTVRDIR</sequence>
<protein>
    <submittedName>
        <fullName evidence="1">Uncharacterized protein</fullName>
    </submittedName>
</protein>
<accession>A0A1F6C1L8</accession>
<reference evidence="1 2" key="1">
    <citation type="journal article" date="2016" name="Nat. Commun.">
        <title>Thousands of microbial genomes shed light on interconnected biogeochemical processes in an aquifer system.</title>
        <authorList>
            <person name="Anantharaman K."/>
            <person name="Brown C.T."/>
            <person name="Hug L.A."/>
            <person name="Sharon I."/>
            <person name="Castelle C.J."/>
            <person name="Probst A.J."/>
            <person name="Thomas B.C."/>
            <person name="Singh A."/>
            <person name="Wilkins M.J."/>
            <person name="Karaoz U."/>
            <person name="Brodie E.L."/>
            <person name="Williams K.H."/>
            <person name="Hubbard S.S."/>
            <person name="Banfield J.F."/>
        </authorList>
    </citation>
    <scope>NUCLEOTIDE SEQUENCE [LARGE SCALE GENOMIC DNA]</scope>
</reference>
<proteinExistence type="predicted"/>